<evidence type="ECO:0000256" key="3">
    <source>
        <dbReference type="ARBA" id="ARBA00023125"/>
    </source>
</evidence>
<dbReference type="SMART" id="SM00862">
    <property type="entry name" value="Trans_reg_C"/>
    <property type="match status" value="1"/>
</dbReference>
<dbReference type="PROSITE" id="PS51755">
    <property type="entry name" value="OMPR_PHOB"/>
    <property type="match status" value="1"/>
</dbReference>
<feature type="region of interest" description="Disordered" evidence="6">
    <location>
        <begin position="295"/>
        <end position="333"/>
    </location>
</feature>
<dbReference type="SUPFAM" id="SSF48452">
    <property type="entry name" value="TPR-like"/>
    <property type="match status" value="1"/>
</dbReference>
<dbReference type="AlphaFoldDB" id="A0A418N091"/>
<evidence type="ECO:0000313" key="9">
    <source>
        <dbReference type="Proteomes" id="UP000283832"/>
    </source>
</evidence>
<dbReference type="Gene3D" id="1.25.40.10">
    <property type="entry name" value="Tetratricopeptide repeat domain"/>
    <property type="match status" value="1"/>
</dbReference>
<comment type="similarity">
    <text evidence="1">Belongs to the AfsR/DnrI/RedD regulatory family.</text>
</comment>
<dbReference type="Proteomes" id="UP000283832">
    <property type="component" value="Unassembled WGS sequence"/>
</dbReference>
<feature type="DNA-binding region" description="OmpR/PhoB-type" evidence="5">
    <location>
        <begin position="44"/>
        <end position="144"/>
    </location>
</feature>
<keyword evidence="3 5" id="KW-0238">DNA-binding</keyword>
<evidence type="ECO:0000259" key="7">
    <source>
        <dbReference type="PROSITE" id="PS51755"/>
    </source>
</evidence>
<comment type="caution">
    <text evidence="8">The sequence shown here is derived from an EMBL/GenBank/DDBJ whole genome shotgun (WGS) entry which is preliminary data.</text>
</comment>
<dbReference type="EMBL" id="QXEC01000001">
    <property type="protein sequence ID" value="RIV41214.1"/>
    <property type="molecule type" value="Genomic_DNA"/>
</dbReference>
<dbReference type="PANTHER" id="PTHR35807:SF1">
    <property type="entry name" value="TRANSCRIPTIONAL REGULATOR REDD"/>
    <property type="match status" value="1"/>
</dbReference>
<dbReference type="Gene3D" id="1.10.10.10">
    <property type="entry name" value="Winged helix-like DNA-binding domain superfamily/Winged helix DNA-binding domain"/>
    <property type="match status" value="1"/>
</dbReference>
<feature type="domain" description="OmpR/PhoB-type" evidence="7">
    <location>
        <begin position="44"/>
        <end position="144"/>
    </location>
</feature>
<keyword evidence="2" id="KW-0805">Transcription regulation</keyword>
<dbReference type="SUPFAM" id="SSF46894">
    <property type="entry name" value="C-terminal effector domain of the bipartite response regulators"/>
    <property type="match status" value="1"/>
</dbReference>
<dbReference type="InterPro" id="IPR005158">
    <property type="entry name" value="BTAD"/>
</dbReference>
<evidence type="ECO:0000313" key="8">
    <source>
        <dbReference type="EMBL" id="RIV41214.1"/>
    </source>
</evidence>
<dbReference type="GO" id="GO:0003677">
    <property type="term" value="F:DNA binding"/>
    <property type="evidence" value="ECO:0007669"/>
    <property type="project" value="UniProtKB-UniRule"/>
</dbReference>
<evidence type="ECO:0000256" key="2">
    <source>
        <dbReference type="ARBA" id="ARBA00023015"/>
    </source>
</evidence>
<dbReference type="InterPro" id="IPR001867">
    <property type="entry name" value="OmpR/PhoB-type_DNA-bd"/>
</dbReference>
<proteinExistence type="inferred from homology"/>
<accession>A0A418N091</accession>
<name>A0A418N091_9ACTN</name>
<dbReference type="PANTHER" id="PTHR35807">
    <property type="entry name" value="TRANSCRIPTIONAL REGULATOR REDD-RELATED"/>
    <property type="match status" value="1"/>
</dbReference>
<dbReference type="InterPro" id="IPR011990">
    <property type="entry name" value="TPR-like_helical_dom_sf"/>
</dbReference>
<dbReference type="GO" id="GO:0006355">
    <property type="term" value="P:regulation of DNA-templated transcription"/>
    <property type="evidence" value="ECO:0007669"/>
    <property type="project" value="InterPro"/>
</dbReference>
<evidence type="ECO:0000256" key="5">
    <source>
        <dbReference type="PROSITE-ProRule" id="PRU01091"/>
    </source>
</evidence>
<keyword evidence="4" id="KW-0804">Transcription</keyword>
<organism evidence="8 9">
    <name type="scientific">Micromonospora radicis</name>
    <dbReference type="NCBI Taxonomy" id="1894971"/>
    <lineage>
        <taxon>Bacteria</taxon>
        <taxon>Bacillati</taxon>
        <taxon>Actinomycetota</taxon>
        <taxon>Actinomycetes</taxon>
        <taxon>Micromonosporales</taxon>
        <taxon>Micromonosporaceae</taxon>
        <taxon>Micromonospora</taxon>
    </lineage>
</organism>
<dbReference type="SMART" id="SM01043">
    <property type="entry name" value="BTAD"/>
    <property type="match status" value="1"/>
</dbReference>
<evidence type="ECO:0000256" key="4">
    <source>
        <dbReference type="ARBA" id="ARBA00023163"/>
    </source>
</evidence>
<dbReference type="GO" id="GO:0000160">
    <property type="term" value="P:phosphorelay signal transduction system"/>
    <property type="evidence" value="ECO:0007669"/>
    <property type="project" value="InterPro"/>
</dbReference>
<gene>
    <name evidence="8" type="ORF">D2L64_00360</name>
</gene>
<evidence type="ECO:0000256" key="1">
    <source>
        <dbReference type="ARBA" id="ARBA00005820"/>
    </source>
</evidence>
<dbReference type="Pfam" id="PF00486">
    <property type="entry name" value="Trans_reg_C"/>
    <property type="match status" value="1"/>
</dbReference>
<dbReference type="CDD" id="cd15831">
    <property type="entry name" value="BTAD"/>
    <property type="match status" value="1"/>
</dbReference>
<dbReference type="Pfam" id="PF03704">
    <property type="entry name" value="BTAD"/>
    <property type="match status" value="1"/>
</dbReference>
<dbReference type="InterPro" id="IPR036388">
    <property type="entry name" value="WH-like_DNA-bd_sf"/>
</dbReference>
<protein>
    <submittedName>
        <fullName evidence="8">Regulator protein</fullName>
    </submittedName>
</protein>
<dbReference type="InterPro" id="IPR051677">
    <property type="entry name" value="AfsR-DnrI-RedD_regulator"/>
</dbReference>
<evidence type="ECO:0000256" key="6">
    <source>
        <dbReference type="SAM" id="MobiDB-lite"/>
    </source>
</evidence>
<dbReference type="InterPro" id="IPR016032">
    <property type="entry name" value="Sig_transdc_resp-reg_C-effctor"/>
</dbReference>
<reference evidence="8 9" key="1">
    <citation type="submission" date="2018-08" db="EMBL/GenBank/DDBJ databases">
        <title>Jishengella sp. nov., isolated from a root of Azadirachta indica A. Juss. var. siamensis Valenton.</title>
        <authorList>
            <person name="Kuncharoen N."/>
            <person name="Tanasupawat S."/>
            <person name="Kudo T."/>
            <person name="Ohkuma M."/>
        </authorList>
    </citation>
    <scope>NUCLEOTIDE SEQUENCE [LARGE SCALE GENOMIC DNA]</scope>
    <source>
        <strain evidence="8 9">AZ1-13</strain>
    </source>
</reference>
<keyword evidence="9" id="KW-1185">Reference proteome</keyword>
<sequence length="345" mass="37763">MLTFTDGVSRDSTTPSESCVVYGEESMESWVARDLTANVGPARPDVASPNSSVLFRLLGPFEISMPGAPIPIPSGRARALLALLLLNANTVVSTERIVDGMWGERPPATVRTQVHVRVSALRRFLAGIDDATIHTHPAGYRLTIDPGRIDLATFLLLARKGGQALADNRPHEAARALHHALGLWQGDALGGINAPFVTAAVVQLEERWLIALANRIDADLALGRHQELVPELRALLLHRPMLEIARAQLITALHRAGRRADALVVYREGTRLLRDELGVDPGHALTQAYRQLIAPTHPTTRRGDRSLAPPGWSVRRPRPDRPASTRAVTQPKPTWWRVNCATSEE</sequence>